<evidence type="ECO:0000256" key="1">
    <source>
        <dbReference type="ARBA" id="ARBA00003394"/>
    </source>
</evidence>
<dbReference type="GO" id="GO:0009244">
    <property type="term" value="P:lipopolysaccharide core region biosynthetic process"/>
    <property type="evidence" value="ECO:0007669"/>
    <property type="project" value="UniProtKB-UniRule"/>
</dbReference>
<name>A0A5B0DZI6_9HYPH</name>
<accession>A0A5B0DZI6</accession>
<evidence type="ECO:0000313" key="12">
    <source>
        <dbReference type="EMBL" id="KAA0972214.1"/>
    </source>
</evidence>
<evidence type="ECO:0000256" key="3">
    <source>
        <dbReference type="ARBA" id="ARBA00012621"/>
    </source>
</evidence>
<evidence type="ECO:0000256" key="4">
    <source>
        <dbReference type="ARBA" id="ARBA00019077"/>
    </source>
</evidence>
<comment type="pathway">
    <text evidence="2 10">Bacterial outer membrane biogenesis; LPS core biosynthesis.</text>
</comment>
<feature type="site" description="Transition state stabilizer" evidence="9">
    <location>
        <position position="137"/>
    </location>
</feature>
<evidence type="ECO:0000256" key="7">
    <source>
        <dbReference type="ARBA" id="ARBA00049183"/>
    </source>
</evidence>
<evidence type="ECO:0000256" key="5">
    <source>
        <dbReference type="ARBA" id="ARBA00022679"/>
    </source>
</evidence>
<evidence type="ECO:0000259" key="11">
    <source>
        <dbReference type="Pfam" id="PF04413"/>
    </source>
</evidence>
<dbReference type="InterPro" id="IPR007507">
    <property type="entry name" value="Glycos_transf_N"/>
</dbReference>
<dbReference type="InterPro" id="IPR038107">
    <property type="entry name" value="Glycos_transf_N_sf"/>
</dbReference>
<evidence type="ECO:0000256" key="9">
    <source>
        <dbReference type="PIRSR" id="PIRSR639901-2"/>
    </source>
</evidence>
<dbReference type="RefSeq" id="WP_149297721.1">
    <property type="nucleotide sequence ID" value="NZ_VTWH01000001.1"/>
</dbReference>
<dbReference type="AlphaFoldDB" id="A0A5B0DZI6"/>
<comment type="catalytic activity">
    <reaction evidence="7 10">
        <text>lipid IVA (E. coli) + CMP-3-deoxy-beta-D-manno-octulosonate = alpha-Kdo-(2-&gt;6)-lipid IVA (E. coli) + CMP + H(+)</text>
        <dbReference type="Rhea" id="RHEA:28066"/>
        <dbReference type="ChEBI" id="CHEBI:15378"/>
        <dbReference type="ChEBI" id="CHEBI:58603"/>
        <dbReference type="ChEBI" id="CHEBI:60364"/>
        <dbReference type="ChEBI" id="CHEBI:60377"/>
        <dbReference type="ChEBI" id="CHEBI:85987"/>
        <dbReference type="EC" id="2.4.99.12"/>
    </reaction>
</comment>
<dbReference type="Gene3D" id="3.40.50.2000">
    <property type="entry name" value="Glycogen Phosphorylase B"/>
    <property type="match status" value="1"/>
</dbReference>
<dbReference type="Gene3D" id="3.40.50.11720">
    <property type="entry name" value="3-Deoxy-D-manno-octulosonic-acid transferase, N-terminal domain"/>
    <property type="match status" value="1"/>
</dbReference>
<comment type="similarity">
    <text evidence="10">Belongs to the glycosyltransferase group 1 family.</text>
</comment>
<dbReference type="Proteomes" id="UP000324738">
    <property type="component" value="Unassembled WGS sequence"/>
</dbReference>
<evidence type="ECO:0000256" key="10">
    <source>
        <dbReference type="RuleBase" id="RU365103"/>
    </source>
</evidence>
<dbReference type="PANTHER" id="PTHR42755:SF1">
    <property type="entry name" value="3-DEOXY-D-MANNO-OCTULOSONIC ACID TRANSFERASE, MITOCHONDRIAL-RELATED"/>
    <property type="match status" value="1"/>
</dbReference>
<dbReference type="Pfam" id="PF04413">
    <property type="entry name" value="Glycos_transf_N"/>
    <property type="match status" value="1"/>
</dbReference>
<dbReference type="EMBL" id="VTWH01000001">
    <property type="protein sequence ID" value="KAA0972214.1"/>
    <property type="molecule type" value="Genomic_DNA"/>
</dbReference>
<proteinExistence type="inferred from homology"/>
<dbReference type="EC" id="2.4.99.12" evidence="3 10"/>
<keyword evidence="10" id="KW-0448">Lipopolysaccharide biosynthesis</keyword>
<keyword evidence="10" id="KW-1003">Cell membrane</keyword>
<evidence type="ECO:0000256" key="6">
    <source>
        <dbReference type="ARBA" id="ARBA00031445"/>
    </source>
</evidence>
<keyword evidence="5 10" id="KW-0808">Transferase</keyword>
<comment type="function">
    <text evidence="1 10">Involved in lipopolysaccharide (LPS) biosynthesis. Catalyzes the transfer of 3-deoxy-D-manno-octulosonate (Kdo) residue(s) from CMP-Kdo to lipid IV(A), the tetraacyldisaccharide-1,4'-bisphosphate precursor of lipid A.</text>
</comment>
<comment type="subcellular location">
    <subcellularLocation>
        <location evidence="10">Cell membrane</location>
    </subcellularLocation>
</comment>
<evidence type="ECO:0000256" key="2">
    <source>
        <dbReference type="ARBA" id="ARBA00004713"/>
    </source>
</evidence>
<evidence type="ECO:0000256" key="8">
    <source>
        <dbReference type="PIRSR" id="PIRSR639901-1"/>
    </source>
</evidence>
<dbReference type="GO" id="GO:0009245">
    <property type="term" value="P:lipid A biosynthetic process"/>
    <property type="evidence" value="ECO:0007669"/>
    <property type="project" value="TreeGrafter"/>
</dbReference>
<dbReference type="GO" id="GO:0005886">
    <property type="term" value="C:plasma membrane"/>
    <property type="evidence" value="ECO:0007669"/>
    <property type="project" value="UniProtKB-SubCell"/>
</dbReference>
<sequence length="444" mass="49137">MSYGWARGVLTAYRLAGSLAYPMLGAYVGWRASRGKEDPLRRRERYGFTAVARPDDAPVIWVHAASIGESAAVTPLVRAIAAEGFRIVMTTGTVASATLVGERLSDAVIHQYVPLDLKPSVSRFLDHWRPELAIVAESEIWPMTLMELGKRRIPQVLVNARLSDRSFRRWRAVPYLAEALLENLAHIVAQSEVDGERYHMLGARAVTVAGNLKADTTPPPLTDRTEALEIAQAVGRRPTFAAISTHEGEEVMIAQVQRKLTEKHPRLLSIIVPRHVERGADIARELQGKGFRVARRSLGELPDPTTDIFLGDTVGEMGLYLRLTEIAFVGKSLSGEGGQNPLEAAMLGSAILSGRYVQNFRDIYQRLLKNGGARIVRDADQLAEQIDVLLTEPETRTAMITNAKASVVEMRGALSRTMQALEPFLHPMRLSLNFDRRHRTGNGR</sequence>
<dbReference type="OrthoDB" id="9789797at2"/>
<feature type="domain" description="3-deoxy-D-manno-octulosonic-acid transferase N-terminal" evidence="11">
    <location>
        <begin position="42"/>
        <end position="215"/>
    </location>
</feature>
<feature type="active site" description="Proton acceptor" evidence="8">
    <location>
        <position position="69"/>
    </location>
</feature>
<keyword evidence="10" id="KW-0472">Membrane</keyword>
<protein>
    <recommendedName>
        <fullName evidence="4 10">3-deoxy-D-manno-octulosonic acid transferase</fullName>
        <shortName evidence="10">Kdo transferase</shortName>
        <ecNumber evidence="3 10">2.4.99.12</ecNumber>
    </recommendedName>
    <alternativeName>
        <fullName evidence="6 10">Lipid IV(A) 3-deoxy-D-manno-octulosonic acid transferase</fullName>
    </alternativeName>
</protein>
<evidence type="ECO:0000313" key="13">
    <source>
        <dbReference type="Proteomes" id="UP000324738"/>
    </source>
</evidence>
<dbReference type="SUPFAM" id="SSF53756">
    <property type="entry name" value="UDP-Glycosyltransferase/glycogen phosphorylase"/>
    <property type="match status" value="1"/>
</dbReference>
<dbReference type="InterPro" id="IPR039901">
    <property type="entry name" value="Kdotransferase"/>
</dbReference>
<dbReference type="PANTHER" id="PTHR42755">
    <property type="entry name" value="3-DEOXY-MANNO-OCTULOSONATE CYTIDYLYLTRANSFERASE"/>
    <property type="match status" value="1"/>
</dbReference>
<comment type="caution">
    <text evidence="12">The sequence shown here is derived from an EMBL/GenBank/DDBJ whole genome shotgun (WGS) entry which is preliminary data.</text>
</comment>
<dbReference type="GO" id="GO:0043842">
    <property type="term" value="F:Kdo transferase activity"/>
    <property type="evidence" value="ECO:0007669"/>
    <property type="project" value="UniProtKB-EC"/>
</dbReference>
<gene>
    <name evidence="12" type="ORF">FPY71_03640</name>
</gene>
<keyword evidence="13" id="KW-1185">Reference proteome</keyword>
<feature type="site" description="Transition state stabilizer" evidence="9">
    <location>
        <position position="213"/>
    </location>
</feature>
<dbReference type="NCBIfam" id="NF004387">
    <property type="entry name" value="PRK05749.1-3"/>
    <property type="match status" value="1"/>
</dbReference>
<dbReference type="UniPathway" id="UPA00958"/>
<reference evidence="12 13" key="1">
    <citation type="submission" date="2019-08" db="EMBL/GenBank/DDBJ databases">
        <title>Aureimonas fodiniaquatilis sp. nov., isolated from a coal mine wastewater.</title>
        <authorList>
            <person name="Kim W."/>
        </authorList>
    </citation>
    <scope>NUCLEOTIDE SEQUENCE [LARGE SCALE GENOMIC DNA]</scope>
    <source>
        <strain evidence="12 13">CAU 1482</strain>
    </source>
</reference>
<organism evidence="12 13">
    <name type="scientific">Aureimonas fodinaquatilis</name>
    <dbReference type="NCBI Taxonomy" id="2565783"/>
    <lineage>
        <taxon>Bacteria</taxon>
        <taxon>Pseudomonadati</taxon>
        <taxon>Pseudomonadota</taxon>
        <taxon>Alphaproteobacteria</taxon>
        <taxon>Hyphomicrobiales</taxon>
        <taxon>Aurantimonadaceae</taxon>
        <taxon>Aureimonas</taxon>
    </lineage>
</organism>